<gene>
    <name evidence="2" type="ORF">N7494_009945</name>
</gene>
<organism evidence="2 3">
    <name type="scientific">Penicillium frequentans</name>
    <dbReference type="NCBI Taxonomy" id="3151616"/>
    <lineage>
        <taxon>Eukaryota</taxon>
        <taxon>Fungi</taxon>
        <taxon>Dikarya</taxon>
        <taxon>Ascomycota</taxon>
        <taxon>Pezizomycotina</taxon>
        <taxon>Eurotiomycetes</taxon>
        <taxon>Eurotiomycetidae</taxon>
        <taxon>Eurotiales</taxon>
        <taxon>Aspergillaceae</taxon>
        <taxon>Penicillium</taxon>
    </lineage>
</organism>
<keyword evidence="3" id="KW-1185">Reference proteome</keyword>
<feature type="region of interest" description="Disordered" evidence="1">
    <location>
        <begin position="50"/>
        <end position="71"/>
    </location>
</feature>
<evidence type="ECO:0000313" key="3">
    <source>
        <dbReference type="Proteomes" id="UP001220324"/>
    </source>
</evidence>
<sequence>IVMSRAFSTAAQKLKSLSWSNKGTTQDVAWVKEYAEKAVDLVPQLLDKVDSGTVQGDPHPTPRNDDPLHGSITLKKGESRVTSAHVYPDGTVVFSKSLYGRVKLPRTAEAPEGSGPVQ</sequence>
<reference evidence="2 3" key="1">
    <citation type="journal article" date="2023" name="IMA Fungus">
        <title>Comparative genomic study of the Penicillium genus elucidates a diverse pangenome and 15 lateral gene transfer events.</title>
        <authorList>
            <person name="Petersen C."/>
            <person name="Sorensen T."/>
            <person name="Nielsen M.R."/>
            <person name="Sondergaard T.E."/>
            <person name="Sorensen J.L."/>
            <person name="Fitzpatrick D.A."/>
            <person name="Frisvad J.C."/>
            <person name="Nielsen K.L."/>
        </authorList>
    </citation>
    <scope>NUCLEOTIDE SEQUENCE [LARGE SCALE GENOMIC DNA]</scope>
    <source>
        <strain evidence="2 3">IBT 35679</strain>
    </source>
</reference>
<dbReference type="EMBL" id="JAQIZZ010000007">
    <property type="protein sequence ID" value="KAJ5533393.1"/>
    <property type="molecule type" value="Genomic_DNA"/>
</dbReference>
<proteinExistence type="predicted"/>
<evidence type="ECO:0000256" key="1">
    <source>
        <dbReference type="SAM" id="MobiDB-lite"/>
    </source>
</evidence>
<comment type="caution">
    <text evidence="2">The sequence shown here is derived from an EMBL/GenBank/DDBJ whole genome shotgun (WGS) entry which is preliminary data.</text>
</comment>
<accession>A0AAD6CQX6</accession>
<protein>
    <submittedName>
        <fullName evidence="2">Uncharacterized protein</fullName>
    </submittedName>
</protein>
<feature type="non-terminal residue" evidence="2">
    <location>
        <position position="1"/>
    </location>
</feature>
<dbReference type="AlphaFoldDB" id="A0AAD6CQX6"/>
<dbReference type="Proteomes" id="UP001220324">
    <property type="component" value="Unassembled WGS sequence"/>
</dbReference>
<evidence type="ECO:0000313" key="2">
    <source>
        <dbReference type="EMBL" id="KAJ5533393.1"/>
    </source>
</evidence>
<name>A0AAD6CQX6_9EURO</name>